<proteinExistence type="predicted"/>
<feature type="transmembrane region" description="Helical" evidence="1">
    <location>
        <begin position="301"/>
        <end position="322"/>
    </location>
</feature>
<dbReference type="EMBL" id="JABMKX010000001">
    <property type="protein sequence ID" value="NQX44068.1"/>
    <property type="molecule type" value="Genomic_DNA"/>
</dbReference>
<gene>
    <name evidence="3" type="ORF">HQN87_01885</name>
</gene>
<keyword evidence="1" id="KW-0812">Transmembrane</keyword>
<protein>
    <submittedName>
        <fullName evidence="3">Nucleoside recognition protein</fullName>
    </submittedName>
</protein>
<evidence type="ECO:0000256" key="1">
    <source>
        <dbReference type="SAM" id="Phobius"/>
    </source>
</evidence>
<feature type="domain" description="Nucleoside transporter/FeoB GTPase Gate" evidence="2">
    <location>
        <begin position="50"/>
        <end position="133"/>
    </location>
</feature>
<dbReference type="Proteomes" id="UP000711047">
    <property type="component" value="Unassembled WGS sequence"/>
</dbReference>
<dbReference type="RefSeq" id="WP_173126855.1">
    <property type="nucleotide sequence ID" value="NZ_JABMKX010000001.1"/>
</dbReference>
<evidence type="ECO:0000313" key="4">
    <source>
        <dbReference type="Proteomes" id="UP000711047"/>
    </source>
</evidence>
<feature type="transmembrane region" description="Helical" evidence="1">
    <location>
        <begin position="131"/>
        <end position="150"/>
    </location>
</feature>
<keyword evidence="1" id="KW-0472">Membrane</keyword>
<feature type="transmembrane region" description="Helical" evidence="1">
    <location>
        <begin position="44"/>
        <end position="62"/>
    </location>
</feature>
<feature type="transmembrane region" description="Helical" evidence="1">
    <location>
        <begin position="240"/>
        <end position="261"/>
    </location>
</feature>
<feature type="transmembrane region" description="Helical" evidence="1">
    <location>
        <begin position="329"/>
        <end position="351"/>
    </location>
</feature>
<feature type="transmembrane region" description="Helical" evidence="1">
    <location>
        <begin position="92"/>
        <end position="111"/>
    </location>
</feature>
<dbReference type="InterPro" id="IPR011642">
    <property type="entry name" value="Gate_dom"/>
</dbReference>
<keyword evidence="1" id="KW-1133">Transmembrane helix</keyword>
<sequence length="419" mass="43926">MINFKLRRFLTGSAPFVPGAAAILLAIAIVLAPESSFEASLTGLKLWWTLVFPALLPFLILSEMLSTSGFVHGIGVLLGPLMKRLFKLPGAAGWTLVLGITAGFPAGAGGVMQLHRQGDITDKEAGRLASIVHYASPVTLLIVIGTAFLHSPAAGYTLLAIHWLSGLTAGGISACFNSSRKVSLSIPPGAAPRLPGSRQPAYKASLPRRIHRAAADARSRDGRGFGKVLGESVSAAVQNLMIVGGYMIMFAVVINIITTLLPQIPPLMAAGLLEIHLGARAMTSAAAGQGGFIAGGLLGPALLSAGLAWSGICAQLQALTLLKAANVRFLPFAAVRLLHGLIAFALTYLLWTPLMNLQAAVLPVIAVSTPAAAPLELGFVHRIWGFFPQTLQLQALLVIFLLLLSAAVKLFTRNRRPSG</sequence>
<dbReference type="Pfam" id="PF07670">
    <property type="entry name" value="Gate"/>
    <property type="match status" value="1"/>
</dbReference>
<feature type="transmembrane region" description="Helical" evidence="1">
    <location>
        <begin position="12"/>
        <end position="32"/>
    </location>
</feature>
<organism evidence="3 4">
    <name type="scientific">Paenibacillus tritici</name>
    <dbReference type="NCBI Taxonomy" id="1873425"/>
    <lineage>
        <taxon>Bacteria</taxon>
        <taxon>Bacillati</taxon>
        <taxon>Bacillota</taxon>
        <taxon>Bacilli</taxon>
        <taxon>Bacillales</taxon>
        <taxon>Paenibacillaceae</taxon>
        <taxon>Paenibacillus</taxon>
    </lineage>
</organism>
<evidence type="ECO:0000259" key="2">
    <source>
        <dbReference type="Pfam" id="PF07670"/>
    </source>
</evidence>
<accession>A0ABX2DHH5</accession>
<comment type="caution">
    <text evidence="3">The sequence shown here is derived from an EMBL/GenBank/DDBJ whole genome shotgun (WGS) entry which is preliminary data.</text>
</comment>
<feature type="transmembrane region" description="Helical" evidence="1">
    <location>
        <begin position="391"/>
        <end position="411"/>
    </location>
</feature>
<reference evidence="3 4" key="1">
    <citation type="submission" date="2020-05" db="EMBL/GenBank/DDBJ databases">
        <title>Paenibacillus glebae, sp. nov., Paenibacillus humi sp. nov., Paenibacillus pedi sp. nov., Paenibacillus terrestris sp. nov. and Paenibacillus terricola sp. nov., isolated from a forest top soil sample.</title>
        <authorList>
            <person name="Qi S."/>
            <person name="Carlier A."/>
            <person name="Cnockaert M."/>
            <person name="Vandamme P."/>
        </authorList>
    </citation>
    <scope>NUCLEOTIDE SEQUENCE [LARGE SCALE GENOMIC DNA]</scope>
    <source>
        <strain evidence="3 4">LMG 29502</strain>
    </source>
</reference>
<evidence type="ECO:0000313" key="3">
    <source>
        <dbReference type="EMBL" id="NQX44068.1"/>
    </source>
</evidence>
<keyword evidence="4" id="KW-1185">Reference proteome</keyword>
<name>A0ABX2DHH5_9BACL</name>